<gene>
    <name evidence="1" type="ORF">Pla52n_40320</name>
</gene>
<dbReference type="AlphaFoldDB" id="A0A5C6AXU2"/>
<sequence>MPKRGRNGWRVPSAGTVLAVGPLWAAVGQHRREVREVREPRGQRERYGVSPTCAAVFRLDCSIGRSIQSLRDVPGKIAVLAE</sequence>
<accession>A0A5C6AXU2</accession>
<keyword evidence="2" id="KW-1185">Reference proteome</keyword>
<comment type="caution">
    <text evidence="1">The sequence shown here is derived from an EMBL/GenBank/DDBJ whole genome shotgun (WGS) entry which is preliminary data.</text>
</comment>
<protein>
    <submittedName>
        <fullName evidence="1">Uncharacterized protein</fullName>
    </submittedName>
</protein>
<dbReference type="EMBL" id="SJPN01000004">
    <property type="protein sequence ID" value="TWU02944.1"/>
    <property type="molecule type" value="Genomic_DNA"/>
</dbReference>
<dbReference type="Proteomes" id="UP000320176">
    <property type="component" value="Unassembled WGS sequence"/>
</dbReference>
<evidence type="ECO:0000313" key="1">
    <source>
        <dbReference type="EMBL" id="TWU02944.1"/>
    </source>
</evidence>
<organism evidence="1 2">
    <name type="scientific">Stieleria varia</name>
    <dbReference type="NCBI Taxonomy" id="2528005"/>
    <lineage>
        <taxon>Bacteria</taxon>
        <taxon>Pseudomonadati</taxon>
        <taxon>Planctomycetota</taxon>
        <taxon>Planctomycetia</taxon>
        <taxon>Pirellulales</taxon>
        <taxon>Pirellulaceae</taxon>
        <taxon>Stieleria</taxon>
    </lineage>
</organism>
<name>A0A5C6AXU2_9BACT</name>
<reference evidence="1 2" key="1">
    <citation type="submission" date="2019-02" db="EMBL/GenBank/DDBJ databases">
        <title>Deep-cultivation of Planctomycetes and their phenomic and genomic characterization uncovers novel biology.</title>
        <authorList>
            <person name="Wiegand S."/>
            <person name="Jogler M."/>
            <person name="Boedeker C."/>
            <person name="Pinto D."/>
            <person name="Vollmers J."/>
            <person name="Rivas-Marin E."/>
            <person name="Kohn T."/>
            <person name="Peeters S.H."/>
            <person name="Heuer A."/>
            <person name="Rast P."/>
            <person name="Oberbeckmann S."/>
            <person name="Bunk B."/>
            <person name="Jeske O."/>
            <person name="Meyerdierks A."/>
            <person name="Storesund J.E."/>
            <person name="Kallscheuer N."/>
            <person name="Luecker S."/>
            <person name="Lage O.M."/>
            <person name="Pohl T."/>
            <person name="Merkel B.J."/>
            <person name="Hornburger P."/>
            <person name="Mueller R.-W."/>
            <person name="Bruemmer F."/>
            <person name="Labrenz M."/>
            <person name="Spormann A.M."/>
            <person name="Op Den Camp H."/>
            <person name="Overmann J."/>
            <person name="Amann R."/>
            <person name="Jetten M.S.M."/>
            <person name="Mascher T."/>
            <person name="Medema M.H."/>
            <person name="Devos D.P."/>
            <person name="Kaster A.-K."/>
            <person name="Ovreas L."/>
            <person name="Rohde M."/>
            <person name="Galperin M.Y."/>
            <person name="Jogler C."/>
        </authorList>
    </citation>
    <scope>NUCLEOTIDE SEQUENCE [LARGE SCALE GENOMIC DNA]</scope>
    <source>
        <strain evidence="1 2">Pla52n</strain>
    </source>
</reference>
<proteinExistence type="predicted"/>
<evidence type="ECO:0000313" key="2">
    <source>
        <dbReference type="Proteomes" id="UP000320176"/>
    </source>
</evidence>